<name>A0A2D0N2Y5_FLAN2</name>
<evidence type="ECO:0000313" key="2">
    <source>
        <dbReference type="EMBL" id="PHN02817.1"/>
    </source>
</evidence>
<organism evidence="2 3">
    <name type="scientific">Flavilitoribacter nigricans (strain ATCC 23147 / DSM 23189 / NBRC 102662 / NCIMB 1420 / SS-2)</name>
    <name type="common">Lewinella nigricans</name>
    <dbReference type="NCBI Taxonomy" id="1122177"/>
    <lineage>
        <taxon>Bacteria</taxon>
        <taxon>Pseudomonadati</taxon>
        <taxon>Bacteroidota</taxon>
        <taxon>Saprospiria</taxon>
        <taxon>Saprospirales</taxon>
        <taxon>Lewinellaceae</taxon>
        <taxon>Flavilitoribacter</taxon>
    </lineage>
</organism>
<evidence type="ECO:0000313" key="3">
    <source>
        <dbReference type="Proteomes" id="UP000223913"/>
    </source>
</evidence>
<feature type="region of interest" description="Disordered" evidence="1">
    <location>
        <begin position="45"/>
        <end position="80"/>
    </location>
</feature>
<evidence type="ECO:0000256" key="1">
    <source>
        <dbReference type="SAM" id="MobiDB-lite"/>
    </source>
</evidence>
<comment type="caution">
    <text evidence="2">The sequence shown here is derived from an EMBL/GenBank/DDBJ whole genome shotgun (WGS) entry which is preliminary data.</text>
</comment>
<dbReference type="EMBL" id="PDUD01000036">
    <property type="protein sequence ID" value="PHN02817.1"/>
    <property type="molecule type" value="Genomic_DNA"/>
</dbReference>
<reference evidence="2 3" key="1">
    <citation type="submission" date="2017-10" db="EMBL/GenBank/DDBJ databases">
        <title>The draft genome sequence of Lewinella nigricans NBRC 102662.</title>
        <authorList>
            <person name="Wang K."/>
        </authorList>
    </citation>
    <scope>NUCLEOTIDE SEQUENCE [LARGE SCALE GENOMIC DNA]</scope>
    <source>
        <strain evidence="2 3">NBRC 102662</strain>
    </source>
</reference>
<gene>
    <name evidence="2" type="ORF">CRP01_30005</name>
</gene>
<feature type="compositionally biased region" description="Basic and acidic residues" evidence="1">
    <location>
        <begin position="55"/>
        <end position="70"/>
    </location>
</feature>
<keyword evidence="3" id="KW-1185">Reference proteome</keyword>
<dbReference type="Proteomes" id="UP000223913">
    <property type="component" value="Unassembled WGS sequence"/>
</dbReference>
<accession>A0A2D0N2Y5</accession>
<sequence>MRRESFTADWQAANRTTEKERKISVRIIQGLSGKMQPAKILVAGRPQFNRPSGHRSPERTPPVKDRDKYRAKQYNGVSKR</sequence>
<protein>
    <submittedName>
        <fullName evidence="2">Uncharacterized protein</fullName>
    </submittedName>
</protein>
<dbReference type="AlphaFoldDB" id="A0A2D0N2Y5"/>
<proteinExistence type="predicted"/>
<feature type="region of interest" description="Disordered" evidence="1">
    <location>
        <begin position="1"/>
        <end position="20"/>
    </location>
</feature>